<name>A0ABQ7QRD5_PLUXY</name>
<feature type="region of interest" description="Disordered" evidence="2">
    <location>
        <begin position="158"/>
        <end position="207"/>
    </location>
</feature>
<evidence type="ECO:0000313" key="4">
    <source>
        <dbReference type="Proteomes" id="UP000823941"/>
    </source>
</evidence>
<comment type="subcellular location">
    <subcellularLocation>
        <location evidence="1">Nucleus</location>
    </subcellularLocation>
</comment>
<dbReference type="Proteomes" id="UP000823941">
    <property type="component" value="Chromosome 10"/>
</dbReference>
<protein>
    <recommendedName>
        <fullName evidence="5">Transposase Tc1-like domain-containing protein</fullName>
    </recommendedName>
</protein>
<evidence type="ECO:0000256" key="1">
    <source>
        <dbReference type="ARBA" id="ARBA00004123"/>
    </source>
</evidence>
<gene>
    <name evidence="3" type="ORF">JYU34_007834</name>
</gene>
<accession>A0ABQ7QRD5</accession>
<evidence type="ECO:0008006" key="5">
    <source>
        <dbReference type="Google" id="ProtNLM"/>
    </source>
</evidence>
<dbReference type="InterPro" id="IPR036388">
    <property type="entry name" value="WH-like_DNA-bd_sf"/>
</dbReference>
<keyword evidence="4" id="KW-1185">Reference proteome</keyword>
<proteinExistence type="predicted"/>
<feature type="region of interest" description="Disordered" evidence="2">
    <location>
        <begin position="99"/>
        <end position="146"/>
    </location>
</feature>
<organism evidence="3 4">
    <name type="scientific">Plutella xylostella</name>
    <name type="common">Diamondback moth</name>
    <name type="synonym">Plutella maculipennis</name>
    <dbReference type="NCBI Taxonomy" id="51655"/>
    <lineage>
        <taxon>Eukaryota</taxon>
        <taxon>Metazoa</taxon>
        <taxon>Ecdysozoa</taxon>
        <taxon>Arthropoda</taxon>
        <taxon>Hexapoda</taxon>
        <taxon>Insecta</taxon>
        <taxon>Pterygota</taxon>
        <taxon>Neoptera</taxon>
        <taxon>Endopterygota</taxon>
        <taxon>Lepidoptera</taxon>
        <taxon>Glossata</taxon>
        <taxon>Ditrysia</taxon>
        <taxon>Yponomeutoidea</taxon>
        <taxon>Plutellidae</taxon>
        <taxon>Plutella</taxon>
    </lineage>
</organism>
<reference evidence="3 4" key="1">
    <citation type="submission" date="2021-06" db="EMBL/GenBank/DDBJ databases">
        <title>A haploid diamondback moth (Plutella xylostella L.) genome assembly resolves 31 chromosomes and identifies a diamide resistance mutation.</title>
        <authorList>
            <person name="Ward C.M."/>
            <person name="Perry K.D."/>
            <person name="Baker G."/>
            <person name="Powis K."/>
            <person name="Heckel D.G."/>
            <person name="Baxter S.W."/>
        </authorList>
    </citation>
    <scope>NUCLEOTIDE SEQUENCE [LARGE SCALE GENOMIC DNA]</scope>
    <source>
        <strain evidence="3 4">LV</strain>
        <tissue evidence="3">Single pupa</tissue>
    </source>
</reference>
<evidence type="ECO:0000256" key="2">
    <source>
        <dbReference type="SAM" id="MobiDB-lite"/>
    </source>
</evidence>
<dbReference type="Pfam" id="PF13565">
    <property type="entry name" value="HTH_32"/>
    <property type="match status" value="1"/>
</dbReference>
<evidence type="ECO:0000313" key="3">
    <source>
        <dbReference type="EMBL" id="KAG7307612.1"/>
    </source>
</evidence>
<sequence>MSLSPDECTRIITMVELGASIRYTARTIGVTHTTVRRVIQRFKETGFNHRRPGTGKPRCTTDREDRFIAATMLRNQDQTGVAIQKQLLEFRKTPISASTVRRRLAERGLKPAKPAKGSKRGRKKVTPEQTQQQQEPNTEWGEDEWGRMMFSDEFVQACIEEKAVPGGSAADDDDDPLKATAVNTEPLPNGAKADEKELSSLLPDAQT</sequence>
<feature type="compositionally biased region" description="Low complexity" evidence="2">
    <location>
        <begin position="127"/>
        <end position="136"/>
    </location>
</feature>
<dbReference type="Gene3D" id="1.10.10.10">
    <property type="entry name" value="Winged helix-like DNA-binding domain superfamily/Winged helix DNA-binding domain"/>
    <property type="match status" value="1"/>
</dbReference>
<dbReference type="EMBL" id="JAHIBW010000010">
    <property type="protein sequence ID" value="KAG7307612.1"/>
    <property type="molecule type" value="Genomic_DNA"/>
</dbReference>
<dbReference type="SUPFAM" id="SSF46689">
    <property type="entry name" value="Homeodomain-like"/>
    <property type="match status" value="1"/>
</dbReference>
<comment type="caution">
    <text evidence="3">The sequence shown here is derived from an EMBL/GenBank/DDBJ whole genome shotgun (WGS) entry which is preliminary data.</text>
</comment>
<dbReference type="InterPro" id="IPR009057">
    <property type="entry name" value="Homeodomain-like_sf"/>
</dbReference>